<protein>
    <recommendedName>
        <fullName evidence="5">Flp pilus assembly protein, pilin Flp</fullName>
    </recommendedName>
</protein>
<evidence type="ECO:0000256" key="1">
    <source>
        <dbReference type="SAM" id="MobiDB-lite"/>
    </source>
</evidence>
<dbReference type="AlphaFoldDB" id="A0A1H7J7J4"/>
<dbReference type="RefSeq" id="WP_092760763.1">
    <property type="nucleotide sequence ID" value="NZ_FNZQ01000001.1"/>
</dbReference>
<feature type="region of interest" description="Disordered" evidence="1">
    <location>
        <begin position="53"/>
        <end position="74"/>
    </location>
</feature>
<accession>A0A1H7J7J4</accession>
<sequence length="74" mass="7615">MLNAINTFKNDESGAVTVDWVVLTAALVGLGLAVMGVVSGGIQDLSTNISDTLTETDPLTNPFGLPEEPAEDPA</sequence>
<feature type="transmembrane region" description="Helical" evidence="2">
    <location>
        <begin position="20"/>
        <end position="42"/>
    </location>
</feature>
<organism evidence="3 4">
    <name type="scientific">Jannaschia helgolandensis</name>
    <dbReference type="NCBI Taxonomy" id="188906"/>
    <lineage>
        <taxon>Bacteria</taxon>
        <taxon>Pseudomonadati</taxon>
        <taxon>Pseudomonadota</taxon>
        <taxon>Alphaproteobacteria</taxon>
        <taxon>Rhodobacterales</taxon>
        <taxon>Roseobacteraceae</taxon>
        <taxon>Jannaschia</taxon>
    </lineage>
</organism>
<dbReference type="EMBL" id="FNZQ01000001">
    <property type="protein sequence ID" value="SEK70536.1"/>
    <property type="molecule type" value="Genomic_DNA"/>
</dbReference>
<proteinExistence type="predicted"/>
<gene>
    <name evidence="3" type="ORF">SAMN04488526_1284</name>
</gene>
<keyword evidence="2" id="KW-1133">Transmembrane helix</keyword>
<dbReference type="OrthoDB" id="5525128at2"/>
<keyword evidence="4" id="KW-1185">Reference proteome</keyword>
<reference evidence="3 4" key="1">
    <citation type="submission" date="2016-10" db="EMBL/GenBank/DDBJ databases">
        <authorList>
            <person name="de Groot N.N."/>
        </authorList>
    </citation>
    <scope>NUCLEOTIDE SEQUENCE [LARGE SCALE GENOMIC DNA]</scope>
    <source>
        <strain evidence="3 4">DSM 14858</strain>
    </source>
</reference>
<evidence type="ECO:0000256" key="2">
    <source>
        <dbReference type="SAM" id="Phobius"/>
    </source>
</evidence>
<dbReference type="Proteomes" id="UP000199283">
    <property type="component" value="Unassembled WGS sequence"/>
</dbReference>
<evidence type="ECO:0000313" key="3">
    <source>
        <dbReference type="EMBL" id="SEK70536.1"/>
    </source>
</evidence>
<name>A0A1H7J7J4_9RHOB</name>
<keyword evidence="2" id="KW-0812">Transmembrane</keyword>
<evidence type="ECO:0008006" key="5">
    <source>
        <dbReference type="Google" id="ProtNLM"/>
    </source>
</evidence>
<keyword evidence="2" id="KW-0472">Membrane</keyword>
<dbReference type="STRING" id="188906.SAMN04488526_1284"/>
<evidence type="ECO:0000313" key="4">
    <source>
        <dbReference type="Proteomes" id="UP000199283"/>
    </source>
</evidence>